<sequence length="125" mass="14287">MGMIIGVGIDIVEIDRFKRVMDRWGEHFLRKIFTDREIDYCLSKKNSYQHLAGRFAVKEAISKAISTGWGGIFRWRDVEVLSDKTGKPIALFHNKLKNELSSCLVHISISHSHNYAVAIAAIERI</sequence>
<dbReference type="GO" id="GO:0006633">
    <property type="term" value="P:fatty acid biosynthetic process"/>
    <property type="evidence" value="ECO:0007669"/>
    <property type="project" value="UniProtKB-UniRule"/>
</dbReference>
<dbReference type="RefSeq" id="WP_235894736.1">
    <property type="nucleotide sequence ID" value="NZ_FAOO01000015.1"/>
</dbReference>
<dbReference type="InterPro" id="IPR037143">
    <property type="entry name" value="4-PPantetheinyl_Trfase_dom_sf"/>
</dbReference>
<keyword evidence="8" id="KW-0963">Cytoplasm</keyword>
<organism evidence="10 11">
    <name type="scientific">Candidatus Thermokryptus mobilis</name>
    <dbReference type="NCBI Taxonomy" id="1643428"/>
    <lineage>
        <taxon>Bacteria</taxon>
        <taxon>Pseudomonadati</taxon>
        <taxon>Candidatus Kryptoniota</taxon>
        <taxon>Candidatus Thermokryptus</taxon>
    </lineage>
</organism>
<evidence type="ECO:0000259" key="9">
    <source>
        <dbReference type="Pfam" id="PF01648"/>
    </source>
</evidence>
<keyword evidence="7 8" id="KW-0275">Fatty acid biosynthesis</keyword>
<dbReference type="EMBL" id="FAOO01000015">
    <property type="protein sequence ID" value="CUU07684.1"/>
    <property type="molecule type" value="Genomic_DNA"/>
</dbReference>
<dbReference type="Gene3D" id="3.90.470.20">
    <property type="entry name" value="4'-phosphopantetheinyl transferase domain"/>
    <property type="match status" value="1"/>
</dbReference>
<dbReference type="Proteomes" id="UP000320623">
    <property type="component" value="Unassembled WGS sequence"/>
</dbReference>
<dbReference type="GO" id="GO:0005737">
    <property type="term" value="C:cytoplasm"/>
    <property type="evidence" value="ECO:0007669"/>
    <property type="project" value="UniProtKB-SubCell"/>
</dbReference>
<feature type="binding site" evidence="8">
    <location>
        <position position="59"/>
    </location>
    <ligand>
        <name>Mg(2+)</name>
        <dbReference type="ChEBI" id="CHEBI:18420"/>
    </ligand>
</feature>
<evidence type="ECO:0000256" key="7">
    <source>
        <dbReference type="ARBA" id="ARBA00023160"/>
    </source>
</evidence>
<feature type="binding site" evidence="8">
    <location>
        <position position="10"/>
    </location>
    <ligand>
        <name>Mg(2+)</name>
        <dbReference type="ChEBI" id="CHEBI:18420"/>
    </ligand>
</feature>
<evidence type="ECO:0000256" key="3">
    <source>
        <dbReference type="ARBA" id="ARBA00022723"/>
    </source>
</evidence>
<dbReference type="AlphaFoldDB" id="A0A0S4N932"/>
<keyword evidence="2 8" id="KW-0808">Transferase</keyword>
<dbReference type="InterPro" id="IPR004568">
    <property type="entry name" value="Ppantetheine-prot_Trfase_dom"/>
</dbReference>
<comment type="catalytic activity">
    <reaction evidence="8">
        <text>apo-[ACP] + CoA = holo-[ACP] + adenosine 3',5'-bisphosphate + H(+)</text>
        <dbReference type="Rhea" id="RHEA:12068"/>
        <dbReference type="Rhea" id="RHEA-COMP:9685"/>
        <dbReference type="Rhea" id="RHEA-COMP:9690"/>
        <dbReference type="ChEBI" id="CHEBI:15378"/>
        <dbReference type="ChEBI" id="CHEBI:29999"/>
        <dbReference type="ChEBI" id="CHEBI:57287"/>
        <dbReference type="ChEBI" id="CHEBI:58343"/>
        <dbReference type="ChEBI" id="CHEBI:64479"/>
        <dbReference type="EC" id="2.7.8.7"/>
    </reaction>
</comment>
<keyword evidence="1 8" id="KW-0444">Lipid biosynthesis</keyword>
<accession>A0A0S4N932</accession>
<keyword evidence="11" id="KW-1185">Reference proteome</keyword>
<evidence type="ECO:0000313" key="10">
    <source>
        <dbReference type="EMBL" id="CUU07684.1"/>
    </source>
</evidence>
<dbReference type="GO" id="GO:0008897">
    <property type="term" value="F:holo-[acyl-carrier-protein] synthase activity"/>
    <property type="evidence" value="ECO:0007669"/>
    <property type="project" value="UniProtKB-UniRule"/>
</dbReference>
<dbReference type="STRING" id="1643428.GCA_001442855_01838"/>
<proteinExistence type="inferred from homology"/>
<dbReference type="InterPro" id="IPR002582">
    <property type="entry name" value="ACPS"/>
</dbReference>
<dbReference type="NCBIfam" id="TIGR00556">
    <property type="entry name" value="pantethn_trn"/>
    <property type="match status" value="1"/>
</dbReference>
<protein>
    <recommendedName>
        <fullName evidence="8">Holo-[acyl-carrier-protein] synthase</fullName>
        <shortName evidence="8">Holo-ACP synthase</shortName>
        <ecNumber evidence="8">2.7.8.7</ecNumber>
    </recommendedName>
    <alternativeName>
        <fullName evidence="8">4'-phosphopantetheinyl transferase AcpS</fullName>
    </alternativeName>
</protein>
<dbReference type="HAMAP" id="MF_00101">
    <property type="entry name" value="AcpS"/>
    <property type="match status" value="1"/>
</dbReference>
<evidence type="ECO:0000256" key="8">
    <source>
        <dbReference type="HAMAP-Rule" id="MF_00101"/>
    </source>
</evidence>
<reference evidence="11" key="1">
    <citation type="submission" date="2015-11" db="EMBL/GenBank/DDBJ databases">
        <authorList>
            <person name="Varghese N."/>
        </authorList>
    </citation>
    <scope>NUCLEOTIDE SEQUENCE [LARGE SCALE GENOMIC DNA]</scope>
</reference>
<keyword evidence="6 8" id="KW-0443">Lipid metabolism</keyword>
<comment type="function">
    <text evidence="8">Transfers the 4'-phosphopantetheine moiety from coenzyme A to a Ser of acyl-carrier-protein.</text>
</comment>
<evidence type="ECO:0000256" key="5">
    <source>
        <dbReference type="ARBA" id="ARBA00022842"/>
    </source>
</evidence>
<evidence type="ECO:0000256" key="6">
    <source>
        <dbReference type="ARBA" id="ARBA00023098"/>
    </source>
</evidence>
<dbReference type="SUPFAM" id="SSF56214">
    <property type="entry name" value="4'-phosphopantetheinyl transferase"/>
    <property type="match status" value="1"/>
</dbReference>
<dbReference type="GO" id="GO:0000287">
    <property type="term" value="F:magnesium ion binding"/>
    <property type="evidence" value="ECO:0007669"/>
    <property type="project" value="UniProtKB-UniRule"/>
</dbReference>
<keyword evidence="4 8" id="KW-0276">Fatty acid metabolism</keyword>
<evidence type="ECO:0000256" key="2">
    <source>
        <dbReference type="ARBA" id="ARBA00022679"/>
    </source>
</evidence>
<dbReference type="InterPro" id="IPR008278">
    <property type="entry name" value="4-PPantetheinyl_Trfase_dom"/>
</dbReference>
<keyword evidence="3 8" id="KW-0479">Metal-binding</keyword>
<dbReference type="NCBIfam" id="TIGR00516">
    <property type="entry name" value="acpS"/>
    <property type="match status" value="1"/>
</dbReference>
<dbReference type="Pfam" id="PF01648">
    <property type="entry name" value="ACPS"/>
    <property type="match status" value="1"/>
</dbReference>
<evidence type="ECO:0000256" key="1">
    <source>
        <dbReference type="ARBA" id="ARBA00022516"/>
    </source>
</evidence>
<comment type="cofactor">
    <cofactor evidence="8">
        <name>Mg(2+)</name>
        <dbReference type="ChEBI" id="CHEBI:18420"/>
    </cofactor>
</comment>
<evidence type="ECO:0000313" key="11">
    <source>
        <dbReference type="Proteomes" id="UP000320623"/>
    </source>
</evidence>
<dbReference type="EC" id="2.7.8.7" evidence="8"/>
<comment type="similarity">
    <text evidence="8">Belongs to the P-Pant transferase superfamily. AcpS family.</text>
</comment>
<comment type="subcellular location">
    <subcellularLocation>
        <location evidence="8">Cytoplasm</location>
    </subcellularLocation>
</comment>
<feature type="domain" description="4'-phosphopantetheinyl transferase" evidence="9">
    <location>
        <begin position="6"/>
        <end position="120"/>
    </location>
</feature>
<gene>
    <name evidence="8" type="primary">acpS</name>
    <name evidence="10" type="ORF">JGI1_01876</name>
</gene>
<evidence type="ECO:0000256" key="4">
    <source>
        <dbReference type="ARBA" id="ARBA00022832"/>
    </source>
</evidence>
<name>A0A0S4N932_9BACT</name>
<keyword evidence="5 8" id="KW-0460">Magnesium</keyword>